<dbReference type="EMBL" id="JAEPRA010000003">
    <property type="protein sequence ID" value="KAG2187224.1"/>
    <property type="molecule type" value="Genomic_DNA"/>
</dbReference>
<reference evidence="2" key="1">
    <citation type="submission" date="2020-12" db="EMBL/GenBank/DDBJ databases">
        <title>Metabolic potential, ecology and presence of endohyphal bacteria is reflected in genomic diversity of Mucoromycotina.</title>
        <authorList>
            <person name="Muszewska A."/>
            <person name="Okrasinska A."/>
            <person name="Steczkiewicz K."/>
            <person name="Drgas O."/>
            <person name="Orlowska M."/>
            <person name="Perlinska-Lenart U."/>
            <person name="Aleksandrzak-Piekarczyk T."/>
            <person name="Szatraj K."/>
            <person name="Zielenkiewicz U."/>
            <person name="Pilsyk S."/>
            <person name="Malc E."/>
            <person name="Mieczkowski P."/>
            <person name="Kruszewska J.S."/>
            <person name="Biernat P."/>
            <person name="Pawlowska J."/>
        </authorList>
    </citation>
    <scope>NUCLEOTIDE SEQUENCE</scope>
    <source>
        <strain evidence="2">WA0000051536</strain>
    </source>
</reference>
<feature type="transmembrane region" description="Helical" evidence="1">
    <location>
        <begin position="138"/>
        <end position="160"/>
    </location>
</feature>
<feature type="transmembrane region" description="Helical" evidence="1">
    <location>
        <begin position="172"/>
        <end position="193"/>
    </location>
</feature>
<evidence type="ECO:0000313" key="2">
    <source>
        <dbReference type="EMBL" id="KAG2187224.1"/>
    </source>
</evidence>
<protein>
    <submittedName>
        <fullName evidence="2">Uncharacterized protein</fullName>
    </submittedName>
</protein>
<gene>
    <name evidence="2" type="ORF">INT44_004896</name>
</gene>
<keyword evidence="3" id="KW-1185">Reference proteome</keyword>
<name>A0A8H7UQH6_9FUNG</name>
<keyword evidence="1" id="KW-1133">Transmembrane helix</keyword>
<proteinExistence type="predicted"/>
<accession>A0A8H7UQH6</accession>
<evidence type="ECO:0000313" key="3">
    <source>
        <dbReference type="Proteomes" id="UP000612746"/>
    </source>
</evidence>
<sequence length="210" mass="23708">MLTSDLTEGLGIALLAFLLLFSAWKNNNLNIKFEWPNNSTSSTVITTLLVLGCGYFAREIFIPDPSNIYKIIGEPFRIHPLLLRTKLYKFEDQLLNTIGLSAEQTFERIMGKDGMQLSYAALGSLVFTHPYAESLSQLRIPMISVLFRSYAIMGVLIAIGHTMPNREMWKKWGVIALVAVGVIQLLCLTNLQFLNLDGNDTLMEFTNRRD</sequence>
<organism evidence="2 3">
    <name type="scientific">Umbelopsis vinacea</name>
    <dbReference type="NCBI Taxonomy" id="44442"/>
    <lineage>
        <taxon>Eukaryota</taxon>
        <taxon>Fungi</taxon>
        <taxon>Fungi incertae sedis</taxon>
        <taxon>Mucoromycota</taxon>
        <taxon>Mucoromycotina</taxon>
        <taxon>Umbelopsidomycetes</taxon>
        <taxon>Umbelopsidales</taxon>
        <taxon>Umbelopsidaceae</taxon>
        <taxon>Umbelopsis</taxon>
    </lineage>
</organism>
<dbReference type="OrthoDB" id="2405440at2759"/>
<dbReference type="Proteomes" id="UP000612746">
    <property type="component" value="Unassembled WGS sequence"/>
</dbReference>
<keyword evidence="1" id="KW-0812">Transmembrane</keyword>
<evidence type="ECO:0000256" key="1">
    <source>
        <dbReference type="SAM" id="Phobius"/>
    </source>
</evidence>
<feature type="transmembrane region" description="Helical" evidence="1">
    <location>
        <begin position="6"/>
        <end position="24"/>
    </location>
</feature>
<comment type="caution">
    <text evidence="2">The sequence shown here is derived from an EMBL/GenBank/DDBJ whole genome shotgun (WGS) entry which is preliminary data.</text>
</comment>
<dbReference type="AlphaFoldDB" id="A0A8H7UQH6"/>
<keyword evidence="1" id="KW-0472">Membrane</keyword>